<sequence>MPTRLPGIPVVALTGHLGAGKTTVLNHLLRAPGARVGVVVNDFGAINVDAALVTGQVDEPASITGGCVCCISDTDELDAALERLTHPRLALDVVVVEASGVAEPAALAKLIRYSGVERVRPGGVVDVLDAVEHRRTLDTRDEPPPRHAAASLVVVNKCDLLPPGTAEQTLRDLESRVRAVNPHAALVRTSRGRLDPALVFDAAAPEPPDGQLTLADLARPDDEHGHVHVASASLAVPGAVSPGRLLDLLERPPLGTYRAKGTVQVRSSTTGATRGYLVNLVGRQLHVATHRARTAGSELVLLGPGLDVAAAERALAVALQPAERPDPEGSRRLQRYRRLSL</sequence>
<dbReference type="InterPro" id="IPR051316">
    <property type="entry name" value="Zinc-reg_GTPase_activator"/>
</dbReference>
<feature type="compositionally biased region" description="Basic residues" evidence="1">
    <location>
        <begin position="332"/>
        <end position="341"/>
    </location>
</feature>
<protein>
    <submittedName>
        <fullName evidence="3">GTP-binding protein</fullName>
    </submittedName>
</protein>
<dbReference type="SUPFAM" id="SSF90002">
    <property type="entry name" value="Hypothetical protein YjiA, C-terminal domain"/>
    <property type="match status" value="1"/>
</dbReference>
<dbReference type="Pfam" id="PF07683">
    <property type="entry name" value="CobW_C"/>
    <property type="match status" value="1"/>
</dbReference>
<dbReference type="InterPro" id="IPR003495">
    <property type="entry name" value="CobW/HypB/UreG_nucleotide-bd"/>
</dbReference>
<dbReference type="PANTHER" id="PTHR13748:SF62">
    <property type="entry name" value="COBW DOMAIN-CONTAINING PROTEIN"/>
    <property type="match status" value="1"/>
</dbReference>
<feature type="domain" description="CobW C-terminal" evidence="2">
    <location>
        <begin position="229"/>
        <end position="319"/>
    </location>
</feature>
<evidence type="ECO:0000313" key="4">
    <source>
        <dbReference type="Proteomes" id="UP001500621"/>
    </source>
</evidence>
<dbReference type="SUPFAM" id="SSF52540">
    <property type="entry name" value="P-loop containing nucleoside triphosphate hydrolases"/>
    <property type="match status" value="1"/>
</dbReference>
<dbReference type="InterPro" id="IPR011629">
    <property type="entry name" value="CobW-like_C"/>
</dbReference>
<dbReference type="EMBL" id="BAABIM010000003">
    <property type="protein sequence ID" value="GAA4688857.1"/>
    <property type="molecule type" value="Genomic_DNA"/>
</dbReference>
<gene>
    <name evidence="3" type="ORF">GCM10023226_28330</name>
</gene>
<evidence type="ECO:0000256" key="1">
    <source>
        <dbReference type="SAM" id="MobiDB-lite"/>
    </source>
</evidence>
<reference evidence="4" key="1">
    <citation type="journal article" date="2019" name="Int. J. Syst. Evol. Microbiol.">
        <title>The Global Catalogue of Microorganisms (GCM) 10K type strain sequencing project: providing services to taxonomists for standard genome sequencing and annotation.</title>
        <authorList>
            <consortium name="The Broad Institute Genomics Platform"/>
            <consortium name="The Broad Institute Genome Sequencing Center for Infectious Disease"/>
            <person name="Wu L."/>
            <person name="Ma J."/>
        </authorList>
    </citation>
    <scope>NUCLEOTIDE SEQUENCE [LARGE SCALE GENOMIC DNA]</scope>
    <source>
        <strain evidence="4">JCM 18127</strain>
    </source>
</reference>
<accession>A0ABP8WH98</accession>
<dbReference type="CDD" id="cd03112">
    <property type="entry name" value="CobW-like"/>
    <property type="match status" value="1"/>
</dbReference>
<comment type="caution">
    <text evidence="3">The sequence shown here is derived from an EMBL/GenBank/DDBJ whole genome shotgun (WGS) entry which is preliminary data.</text>
</comment>
<dbReference type="Gene3D" id="3.40.50.300">
    <property type="entry name" value="P-loop containing nucleotide triphosphate hydrolases"/>
    <property type="match status" value="1"/>
</dbReference>
<dbReference type="SMART" id="SM00833">
    <property type="entry name" value="CobW_C"/>
    <property type="match status" value="1"/>
</dbReference>
<proteinExistence type="predicted"/>
<keyword evidence="4" id="KW-1185">Reference proteome</keyword>
<feature type="region of interest" description="Disordered" evidence="1">
    <location>
        <begin position="321"/>
        <end position="341"/>
    </location>
</feature>
<dbReference type="InterPro" id="IPR027417">
    <property type="entry name" value="P-loop_NTPase"/>
</dbReference>
<dbReference type="PANTHER" id="PTHR13748">
    <property type="entry name" value="COBW-RELATED"/>
    <property type="match status" value="1"/>
</dbReference>
<organism evidence="3 4">
    <name type="scientific">Nocardioides nanhaiensis</name>
    <dbReference type="NCBI Taxonomy" id="1476871"/>
    <lineage>
        <taxon>Bacteria</taxon>
        <taxon>Bacillati</taxon>
        <taxon>Actinomycetota</taxon>
        <taxon>Actinomycetes</taxon>
        <taxon>Propionibacteriales</taxon>
        <taxon>Nocardioidaceae</taxon>
        <taxon>Nocardioides</taxon>
    </lineage>
</organism>
<evidence type="ECO:0000313" key="3">
    <source>
        <dbReference type="EMBL" id="GAA4688857.1"/>
    </source>
</evidence>
<dbReference type="Proteomes" id="UP001500621">
    <property type="component" value="Unassembled WGS sequence"/>
</dbReference>
<dbReference type="Pfam" id="PF02492">
    <property type="entry name" value="cobW"/>
    <property type="match status" value="1"/>
</dbReference>
<dbReference type="RefSeq" id="WP_345266968.1">
    <property type="nucleotide sequence ID" value="NZ_BAABIM010000003.1"/>
</dbReference>
<name>A0ABP8WH98_9ACTN</name>
<evidence type="ECO:0000259" key="2">
    <source>
        <dbReference type="SMART" id="SM00833"/>
    </source>
</evidence>